<evidence type="ECO:0000256" key="7">
    <source>
        <dbReference type="ARBA" id="ARBA00022801"/>
    </source>
</evidence>
<dbReference type="GO" id="GO:0003676">
    <property type="term" value="F:nucleic acid binding"/>
    <property type="evidence" value="ECO:0007669"/>
    <property type="project" value="InterPro"/>
</dbReference>
<name>A0AAW1HWA1_POPJA</name>
<keyword evidence="11" id="KW-1185">Reference proteome</keyword>
<evidence type="ECO:0000256" key="6">
    <source>
        <dbReference type="ARBA" id="ARBA00022759"/>
    </source>
</evidence>
<gene>
    <name evidence="10" type="ORF">QE152_g38702</name>
</gene>
<dbReference type="Gene3D" id="3.10.10.10">
    <property type="entry name" value="HIV Type 1 Reverse Transcriptase, subunit A, domain 1"/>
    <property type="match status" value="1"/>
</dbReference>
<dbReference type="FunFam" id="3.10.10.10:FF:000007">
    <property type="entry name" value="Retrovirus-related Pol polyprotein from transposon 17.6-like Protein"/>
    <property type="match status" value="1"/>
</dbReference>
<comment type="caution">
    <text evidence="10">The sequence shown here is derived from an EMBL/GenBank/DDBJ whole genome shotgun (WGS) entry which is preliminary data.</text>
</comment>
<feature type="domain" description="Reverse transcriptase" evidence="9">
    <location>
        <begin position="118"/>
        <end position="298"/>
    </location>
</feature>
<evidence type="ECO:0000256" key="1">
    <source>
        <dbReference type="ARBA" id="ARBA00012493"/>
    </source>
</evidence>
<organism evidence="10 11">
    <name type="scientific">Popillia japonica</name>
    <name type="common">Japanese beetle</name>
    <dbReference type="NCBI Taxonomy" id="7064"/>
    <lineage>
        <taxon>Eukaryota</taxon>
        <taxon>Metazoa</taxon>
        <taxon>Ecdysozoa</taxon>
        <taxon>Arthropoda</taxon>
        <taxon>Hexapoda</taxon>
        <taxon>Insecta</taxon>
        <taxon>Pterygota</taxon>
        <taxon>Neoptera</taxon>
        <taxon>Endopterygota</taxon>
        <taxon>Coleoptera</taxon>
        <taxon>Polyphaga</taxon>
        <taxon>Scarabaeiformia</taxon>
        <taxon>Scarabaeidae</taxon>
        <taxon>Rutelinae</taxon>
        <taxon>Popillia</taxon>
    </lineage>
</organism>
<keyword evidence="4" id="KW-0548">Nucleotidyltransferase</keyword>
<dbReference type="SUPFAM" id="SSF56672">
    <property type="entry name" value="DNA/RNA polymerases"/>
    <property type="match status" value="1"/>
</dbReference>
<dbReference type="GO" id="GO:0008233">
    <property type="term" value="F:peptidase activity"/>
    <property type="evidence" value="ECO:0007669"/>
    <property type="project" value="UniProtKB-KW"/>
</dbReference>
<dbReference type="Gene3D" id="3.30.70.270">
    <property type="match status" value="2"/>
</dbReference>
<sequence length="654" mass="75582">MILGQDFLDNVSWKVSEQFIHFGEKIAENQEDIFNIDIESCQTELNLEVNPDVDCQYKNEVKSIISNCMSVVDKKLEPFHSSVKMKIALKDQNPIRSKPRRLSYFEKGVVDKIVEDLLEKQIIRPSTSEYSSPIVLVPKKNKEMRLCVDYQALNEKTVKENFPLPVIDDLINSLANKQFYTVLDLKNEFYHVDMEPDSIKYTAFVVPNGHYEFLKMPFGLTNSPSVFQRYVNSIFRDLIRTNDIQIYMDDLLIATETIEQNIQTLRTVVDRAMQYNLQLRLDKCRFLMTSVDYLGYKVCNGTIEITDAKTKAIRNFPVPCSRKDVKSFIGLTSYFRKFVKGTIIAKPLTDLLRAQNEFVFGEKELATFKTLKAALTNFPILRIYDPNLEIEVHTDASTKGYGAVLLQKFEDGFHPVYYFSGKTSETESKYHSFDLEMLAIIKALEKFRVYLLGKRFTLVTDCNSLKLSLKKKEKNSRIFRWSQKLEEFDYTVEHRGSDRMQHVDALSRCYNINVTTEDWLEIAQGKDEEIRIIKAQLSDQPNANGLYLLNGKVFKVVDNNSLLLVPRCMRKELVKCVKCLQHNYKNITNEGYLHSIEKSNQPFDTLHLDHLKMCAMAMARLIKIFGAPRRVITDTGTAFTSDTFKQFCTSGLST</sequence>
<dbReference type="GO" id="GO:0004519">
    <property type="term" value="F:endonuclease activity"/>
    <property type="evidence" value="ECO:0007669"/>
    <property type="project" value="UniProtKB-KW"/>
</dbReference>
<keyword evidence="6" id="KW-0255">Endonuclease</keyword>
<evidence type="ECO:0000256" key="2">
    <source>
        <dbReference type="ARBA" id="ARBA00022670"/>
    </source>
</evidence>
<evidence type="ECO:0000256" key="3">
    <source>
        <dbReference type="ARBA" id="ARBA00022679"/>
    </source>
</evidence>
<dbReference type="Pfam" id="PF17917">
    <property type="entry name" value="RT_RNaseH"/>
    <property type="match status" value="1"/>
</dbReference>
<dbReference type="AlphaFoldDB" id="A0AAW1HWA1"/>
<dbReference type="InterPro" id="IPR043128">
    <property type="entry name" value="Rev_trsase/Diguanyl_cyclase"/>
</dbReference>
<dbReference type="InterPro" id="IPR012337">
    <property type="entry name" value="RNaseH-like_sf"/>
</dbReference>
<dbReference type="GO" id="GO:0006508">
    <property type="term" value="P:proteolysis"/>
    <property type="evidence" value="ECO:0007669"/>
    <property type="project" value="UniProtKB-KW"/>
</dbReference>
<dbReference type="EMBL" id="JASPKY010000857">
    <property type="protein sequence ID" value="KAK9680952.1"/>
    <property type="molecule type" value="Genomic_DNA"/>
</dbReference>
<evidence type="ECO:0000256" key="5">
    <source>
        <dbReference type="ARBA" id="ARBA00022722"/>
    </source>
</evidence>
<dbReference type="InterPro" id="IPR050951">
    <property type="entry name" value="Retrovirus_Pol_polyprotein"/>
</dbReference>
<dbReference type="Gene3D" id="3.30.420.10">
    <property type="entry name" value="Ribonuclease H-like superfamily/Ribonuclease H"/>
    <property type="match status" value="1"/>
</dbReference>
<dbReference type="CDD" id="cd09274">
    <property type="entry name" value="RNase_HI_RT_Ty3"/>
    <property type="match status" value="1"/>
</dbReference>
<reference evidence="10 11" key="1">
    <citation type="journal article" date="2024" name="BMC Genomics">
        <title>De novo assembly and annotation of Popillia japonica's genome with initial clues to its potential as an invasive pest.</title>
        <authorList>
            <person name="Cucini C."/>
            <person name="Boschi S."/>
            <person name="Funari R."/>
            <person name="Cardaioli E."/>
            <person name="Iannotti N."/>
            <person name="Marturano G."/>
            <person name="Paoli F."/>
            <person name="Bruttini M."/>
            <person name="Carapelli A."/>
            <person name="Frati F."/>
            <person name="Nardi F."/>
        </authorList>
    </citation>
    <scope>NUCLEOTIDE SEQUENCE [LARGE SCALE GENOMIC DNA]</scope>
    <source>
        <strain evidence="10">DMR45628</strain>
    </source>
</reference>
<dbReference type="PANTHER" id="PTHR37984">
    <property type="entry name" value="PROTEIN CBG26694"/>
    <property type="match status" value="1"/>
</dbReference>
<dbReference type="EC" id="2.7.7.49" evidence="1"/>
<dbReference type="GO" id="GO:0042575">
    <property type="term" value="C:DNA polymerase complex"/>
    <property type="evidence" value="ECO:0007669"/>
    <property type="project" value="UniProtKB-ARBA"/>
</dbReference>
<dbReference type="Proteomes" id="UP001458880">
    <property type="component" value="Unassembled WGS sequence"/>
</dbReference>
<keyword evidence="8 10" id="KW-0695">RNA-directed DNA polymerase</keyword>
<accession>A0AAW1HWA1</accession>
<dbReference type="InterPro" id="IPR043502">
    <property type="entry name" value="DNA/RNA_pol_sf"/>
</dbReference>
<dbReference type="Pfam" id="PF00078">
    <property type="entry name" value="RVT_1"/>
    <property type="match status" value="1"/>
</dbReference>
<dbReference type="FunFam" id="3.30.70.270:FF:000020">
    <property type="entry name" value="Transposon Tf2-6 polyprotein-like Protein"/>
    <property type="match status" value="1"/>
</dbReference>
<keyword evidence="3" id="KW-0808">Transferase</keyword>
<evidence type="ECO:0000313" key="10">
    <source>
        <dbReference type="EMBL" id="KAK9680952.1"/>
    </source>
</evidence>
<dbReference type="InterPro" id="IPR036397">
    <property type="entry name" value="RNaseH_sf"/>
</dbReference>
<dbReference type="InterPro" id="IPR000477">
    <property type="entry name" value="RT_dom"/>
</dbReference>
<proteinExistence type="predicted"/>
<evidence type="ECO:0000313" key="11">
    <source>
        <dbReference type="Proteomes" id="UP001458880"/>
    </source>
</evidence>
<dbReference type="GO" id="GO:0003964">
    <property type="term" value="F:RNA-directed DNA polymerase activity"/>
    <property type="evidence" value="ECO:0007669"/>
    <property type="project" value="UniProtKB-KW"/>
</dbReference>
<protein>
    <recommendedName>
        <fullName evidence="1">RNA-directed DNA polymerase</fullName>
        <ecNumber evidence="1">2.7.7.49</ecNumber>
    </recommendedName>
</protein>
<dbReference type="SUPFAM" id="SSF53098">
    <property type="entry name" value="Ribonuclease H-like"/>
    <property type="match status" value="1"/>
</dbReference>
<keyword evidence="7" id="KW-0378">Hydrolase</keyword>
<keyword evidence="2" id="KW-0645">Protease</keyword>
<evidence type="ECO:0000256" key="8">
    <source>
        <dbReference type="ARBA" id="ARBA00022918"/>
    </source>
</evidence>
<dbReference type="PROSITE" id="PS50878">
    <property type="entry name" value="RT_POL"/>
    <property type="match status" value="1"/>
</dbReference>
<dbReference type="InterPro" id="IPR041373">
    <property type="entry name" value="RT_RNaseH"/>
</dbReference>
<dbReference type="PANTHER" id="PTHR37984:SF5">
    <property type="entry name" value="PROTEIN NYNRIN-LIKE"/>
    <property type="match status" value="1"/>
</dbReference>
<dbReference type="FunFam" id="3.10.20.370:FF:000001">
    <property type="entry name" value="Retrovirus-related Pol polyprotein from transposon 17.6-like protein"/>
    <property type="match status" value="1"/>
</dbReference>
<evidence type="ECO:0000259" key="9">
    <source>
        <dbReference type="PROSITE" id="PS50878"/>
    </source>
</evidence>
<evidence type="ECO:0000256" key="4">
    <source>
        <dbReference type="ARBA" id="ARBA00022695"/>
    </source>
</evidence>
<dbReference type="CDD" id="cd01647">
    <property type="entry name" value="RT_LTR"/>
    <property type="match status" value="1"/>
</dbReference>
<keyword evidence="5" id="KW-0540">Nuclease</keyword>